<dbReference type="PANTHER" id="PTHR35010:SF4">
    <property type="entry name" value="BLL5781 PROTEIN"/>
    <property type="match status" value="1"/>
</dbReference>
<protein>
    <submittedName>
        <fullName evidence="2">Transcriptional regulator with XRE-family HTH domain</fullName>
    </submittedName>
</protein>
<dbReference type="GO" id="GO:0003677">
    <property type="term" value="F:DNA binding"/>
    <property type="evidence" value="ECO:0007669"/>
    <property type="project" value="InterPro"/>
</dbReference>
<evidence type="ECO:0000313" key="3">
    <source>
        <dbReference type="Proteomes" id="UP000535937"/>
    </source>
</evidence>
<dbReference type="PROSITE" id="PS50943">
    <property type="entry name" value="HTH_CROC1"/>
    <property type="match status" value="1"/>
</dbReference>
<dbReference type="Gene3D" id="1.10.260.40">
    <property type="entry name" value="lambda repressor-like DNA-binding domains"/>
    <property type="match status" value="1"/>
</dbReference>
<dbReference type="AlphaFoldDB" id="A0A7W4WE50"/>
<dbReference type="PANTHER" id="PTHR35010">
    <property type="entry name" value="BLL4672 PROTEIN-RELATED"/>
    <property type="match status" value="1"/>
</dbReference>
<evidence type="ECO:0000259" key="1">
    <source>
        <dbReference type="PROSITE" id="PS50943"/>
    </source>
</evidence>
<dbReference type="CDD" id="cd00093">
    <property type="entry name" value="HTH_XRE"/>
    <property type="match status" value="1"/>
</dbReference>
<dbReference type="InterPro" id="IPR041413">
    <property type="entry name" value="MLTR_LBD"/>
</dbReference>
<dbReference type="RefSeq" id="WP_183461926.1">
    <property type="nucleotide sequence ID" value="NZ_JACHWZ010000017.1"/>
</dbReference>
<dbReference type="Proteomes" id="UP000535937">
    <property type="component" value="Unassembled WGS sequence"/>
</dbReference>
<reference evidence="2 3" key="1">
    <citation type="submission" date="2020-08" db="EMBL/GenBank/DDBJ databases">
        <title>Genomic Encyclopedia of Type Strains, Phase III (KMG-III): the genomes of soil and plant-associated and newly described type strains.</title>
        <authorList>
            <person name="Whitman W."/>
        </authorList>
    </citation>
    <scope>NUCLEOTIDE SEQUENCE [LARGE SCALE GENOMIC DNA]</scope>
    <source>
        <strain evidence="2 3">CECT 8799</strain>
    </source>
</reference>
<comment type="caution">
    <text evidence="2">The sequence shown here is derived from an EMBL/GenBank/DDBJ whole genome shotgun (WGS) entry which is preliminary data.</text>
</comment>
<organism evidence="2 3">
    <name type="scientific">Microbulbifer rhizosphaerae</name>
    <dbReference type="NCBI Taxonomy" id="1562603"/>
    <lineage>
        <taxon>Bacteria</taxon>
        <taxon>Pseudomonadati</taxon>
        <taxon>Pseudomonadota</taxon>
        <taxon>Gammaproteobacteria</taxon>
        <taxon>Cellvibrionales</taxon>
        <taxon>Microbulbiferaceae</taxon>
        <taxon>Microbulbifer</taxon>
    </lineage>
</organism>
<dbReference type="SUPFAM" id="SSF47413">
    <property type="entry name" value="lambda repressor-like DNA-binding domains"/>
    <property type="match status" value="1"/>
</dbReference>
<dbReference type="InterPro" id="IPR010982">
    <property type="entry name" value="Lambda_DNA-bd_dom_sf"/>
</dbReference>
<sequence length="269" mass="29881">MNTASNSIGPLIREWRRRRSLSQLALAAEAEVSQRHLSFIESGRSVPSRDMVIRLSERLSVPMRERNKLLVAAGFAPVYRERAADDPELHAAHSAVERILKGHEPFPALAVDRHWTLVYANRMVPQLLEGVDESLVQTPANVLRLSLHPQGLASRIVNFREWREHILVRLANQIDITADSALMTLQEELKAYPMPPGAKPFRPSEQSTYGKIAVPLQISTGLGVLSLISTTTVFGTALDITMSELAIESFFPADEATADRLADLYRAAN</sequence>
<accession>A0A7W4WE50</accession>
<dbReference type="Gene3D" id="3.30.450.180">
    <property type="match status" value="1"/>
</dbReference>
<dbReference type="Pfam" id="PF17765">
    <property type="entry name" value="MLTR_LBD"/>
    <property type="match status" value="1"/>
</dbReference>
<keyword evidence="3" id="KW-1185">Reference proteome</keyword>
<gene>
    <name evidence="2" type="ORF">FHS09_003400</name>
</gene>
<dbReference type="InterPro" id="IPR001387">
    <property type="entry name" value="Cro/C1-type_HTH"/>
</dbReference>
<evidence type="ECO:0000313" key="2">
    <source>
        <dbReference type="EMBL" id="MBB3062551.1"/>
    </source>
</evidence>
<dbReference type="Pfam" id="PF01381">
    <property type="entry name" value="HTH_3"/>
    <property type="match status" value="1"/>
</dbReference>
<dbReference type="EMBL" id="JACHWZ010000017">
    <property type="protein sequence ID" value="MBB3062551.1"/>
    <property type="molecule type" value="Genomic_DNA"/>
</dbReference>
<name>A0A7W4WE50_9GAMM</name>
<feature type="domain" description="HTH cro/C1-type" evidence="1">
    <location>
        <begin position="12"/>
        <end position="66"/>
    </location>
</feature>
<dbReference type="SMART" id="SM00530">
    <property type="entry name" value="HTH_XRE"/>
    <property type="match status" value="1"/>
</dbReference>
<proteinExistence type="predicted"/>